<reference evidence="2" key="2">
    <citation type="submission" date="2021-05" db="EMBL/GenBank/DDBJ databases">
        <title>Molecular characterization for Shewanella algae harboring chromosomal blaOXA-55-like strains isolated from clinical and environment sample.</title>
        <authorList>
            <person name="Ohama Y."/>
            <person name="Aoki K."/>
            <person name="Harada S."/>
            <person name="Moriya K."/>
            <person name="Ishii Y."/>
            <person name="Tateda K."/>
        </authorList>
    </citation>
    <scope>NUCLEOTIDE SEQUENCE</scope>
    <source>
        <strain evidence="2">TUM17379</strain>
    </source>
</reference>
<dbReference type="AlphaFoldDB" id="A0A380A0E1"/>
<dbReference type="RefSeq" id="WP_096141150.1">
    <property type="nucleotide sequence ID" value="NZ_AP024609.1"/>
</dbReference>
<evidence type="ECO:0000313" key="4">
    <source>
        <dbReference type="Proteomes" id="UP000254069"/>
    </source>
</evidence>
<reference evidence="3 4" key="1">
    <citation type="submission" date="2018-06" db="EMBL/GenBank/DDBJ databases">
        <authorList>
            <consortium name="Pathogen Informatics"/>
            <person name="Doyle S."/>
        </authorList>
    </citation>
    <scope>NUCLEOTIDE SEQUENCE [LARGE SCALE GENOMIC DNA]</scope>
    <source>
        <strain evidence="3 4">NCTC10738</strain>
    </source>
</reference>
<accession>A0A380A0E1</accession>
<evidence type="ECO:0000313" key="2">
    <source>
        <dbReference type="EMBL" id="BCV46790.1"/>
    </source>
</evidence>
<evidence type="ECO:0000313" key="3">
    <source>
        <dbReference type="EMBL" id="SUI71042.1"/>
    </source>
</evidence>
<feature type="region of interest" description="Disordered" evidence="1">
    <location>
        <begin position="1"/>
        <end position="43"/>
    </location>
</feature>
<proteinExistence type="predicted"/>
<dbReference type="GeneID" id="93811452"/>
<name>A0A380A0E1_9GAMM</name>
<gene>
    <name evidence="3" type="ORF">NCTC10738_02141</name>
    <name evidence="2" type="ORF">TUM17379_38080</name>
</gene>
<dbReference type="EMBL" id="AP024613">
    <property type="protein sequence ID" value="BCV46790.1"/>
    <property type="molecule type" value="Genomic_DNA"/>
</dbReference>
<dbReference type="Proteomes" id="UP000254069">
    <property type="component" value="Unassembled WGS sequence"/>
</dbReference>
<protein>
    <submittedName>
        <fullName evidence="3">Uncharacterized protein</fullName>
    </submittedName>
</protein>
<keyword evidence="4" id="KW-1185">Reference proteome</keyword>
<sequence length="43" mass="5014">MKEHRNSKEQKKKPMHSAKEKRAAKMAKKQAKLNPVENIKQGK</sequence>
<dbReference type="Proteomes" id="UP000825078">
    <property type="component" value="Chromosome"/>
</dbReference>
<evidence type="ECO:0000256" key="1">
    <source>
        <dbReference type="SAM" id="MobiDB-lite"/>
    </source>
</evidence>
<organism evidence="3 4">
    <name type="scientific">Shewanella algae</name>
    <dbReference type="NCBI Taxonomy" id="38313"/>
    <lineage>
        <taxon>Bacteria</taxon>
        <taxon>Pseudomonadati</taxon>
        <taxon>Pseudomonadota</taxon>
        <taxon>Gammaproteobacteria</taxon>
        <taxon>Alteromonadales</taxon>
        <taxon>Shewanellaceae</taxon>
        <taxon>Shewanella</taxon>
    </lineage>
</organism>
<dbReference type="EMBL" id="UGYO01000001">
    <property type="protein sequence ID" value="SUI71042.1"/>
    <property type="molecule type" value="Genomic_DNA"/>
</dbReference>